<feature type="transmembrane region" description="Helical" evidence="8">
    <location>
        <begin position="349"/>
        <end position="368"/>
    </location>
</feature>
<dbReference type="InterPro" id="IPR004638">
    <property type="entry name" value="EmrB-like"/>
</dbReference>
<evidence type="ECO:0000256" key="2">
    <source>
        <dbReference type="ARBA" id="ARBA00022448"/>
    </source>
</evidence>
<evidence type="ECO:0000256" key="1">
    <source>
        <dbReference type="ARBA" id="ARBA00004651"/>
    </source>
</evidence>
<feature type="transmembrane region" description="Helical" evidence="8">
    <location>
        <begin position="533"/>
        <end position="551"/>
    </location>
</feature>
<keyword evidence="2" id="KW-0813">Transport</keyword>
<dbReference type="PANTHER" id="PTHR42718:SF39">
    <property type="entry name" value="ACTINORHODIN TRANSPORTER-RELATED"/>
    <property type="match status" value="1"/>
</dbReference>
<feature type="transmembrane region" description="Helical" evidence="8">
    <location>
        <begin position="287"/>
        <end position="307"/>
    </location>
</feature>
<dbReference type="Proteomes" id="UP001243364">
    <property type="component" value="Unassembled WGS sequence"/>
</dbReference>
<evidence type="ECO:0000259" key="9">
    <source>
        <dbReference type="PROSITE" id="PS50850"/>
    </source>
</evidence>
<feature type="transmembrane region" description="Helical" evidence="8">
    <location>
        <begin position="181"/>
        <end position="202"/>
    </location>
</feature>
<feature type="transmembrane region" description="Helical" evidence="8">
    <location>
        <begin position="424"/>
        <end position="446"/>
    </location>
</feature>
<feature type="domain" description="Major facilitator superfamily (MFS) profile" evidence="9">
    <location>
        <begin position="23"/>
        <end position="556"/>
    </location>
</feature>
<keyword evidence="3" id="KW-1003">Cell membrane</keyword>
<evidence type="ECO:0000256" key="7">
    <source>
        <dbReference type="ARBA" id="ARBA00023251"/>
    </source>
</evidence>
<dbReference type="InterPro" id="IPR020846">
    <property type="entry name" value="MFS_dom"/>
</dbReference>
<evidence type="ECO:0000313" key="11">
    <source>
        <dbReference type="Proteomes" id="UP001243364"/>
    </source>
</evidence>
<evidence type="ECO:0000313" key="10">
    <source>
        <dbReference type="EMBL" id="MDQ0685367.1"/>
    </source>
</evidence>
<protein>
    <submittedName>
        <fullName evidence="10">EmrB/QacA subfamily drug resistance transporter</fullName>
    </submittedName>
</protein>
<dbReference type="EMBL" id="JAUSYA010000001">
    <property type="protein sequence ID" value="MDQ0685367.1"/>
    <property type="molecule type" value="Genomic_DNA"/>
</dbReference>
<keyword evidence="7" id="KW-0046">Antibiotic resistance</keyword>
<feature type="transmembrane region" description="Helical" evidence="8">
    <location>
        <begin position="214"/>
        <end position="233"/>
    </location>
</feature>
<feature type="transmembrane region" description="Helical" evidence="8">
    <location>
        <begin position="147"/>
        <end position="169"/>
    </location>
</feature>
<feature type="transmembrane region" description="Helical" evidence="8">
    <location>
        <begin position="319"/>
        <end position="342"/>
    </location>
</feature>
<dbReference type="PRINTS" id="PR01036">
    <property type="entry name" value="TCRTETB"/>
</dbReference>
<evidence type="ECO:0000256" key="4">
    <source>
        <dbReference type="ARBA" id="ARBA00022692"/>
    </source>
</evidence>
<dbReference type="SUPFAM" id="SSF103473">
    <property type="entry name" value="MFS general substrate transporter"/>
    <property type="match status" value="1"/>
</dbReference>
<feature type="transmembrane region" description="Helical" evidence="8">
    <location>
        <begin position="239"/>
        <end position="258"/>
    </location>
</feature>
<comment type="caution">
    <text evidence="10">The sequence shown here is derived from an EMBL/GenBank/DDBJ whole genome shotgun (WGS) entry which is preliminary data.</text>
</comment>
<dbReference type="Pfam" id="PF07690">
    <property type="entry name" value="MFS_1"/>
    <property type="match status" value="1"/>
</dbReference>
<evidence type="ECO:0000256" key="3">
    <source>
        <dbReference type="ARBA" id="ARBA00022475"/>
    </source>
</evidence>
<feature type="transmembrane region" description="Helical" evidence="8">
    <location>
        <begin position="59"/>
        <end position="77"/>
    </location>
</feature>
<name>A0ABU0Q3X4_STRAH</name>
<feature type="transmembrane region" description="Helical" evidence="8">
    <location>
        <begin position="21"/>
        <end position="47"/>
    </location>
</feature>
<evidence type="ECO:0000256" key="6">
    <source>
        <dbReference type="ARBA" id="ARBA00023136"/>
    </source>
</evidence>
<dbReference type="InterPro" id="IPR011701">
    <property type="entry name" value="MFS"/>
</dbReference>
<dbReference type="NCBIfam" id="TIGR00711">
    <property type="entry name" value="efflux_EmrB"/>
    <property type="match status" value="1"/>
</dbReference>
<gene>
    <name evidence="10" type="ORF">QFZ56_004330</name>
</gene>
<organism evidence="10 11">
    <name type="scientific">Streptomyces achromogenes</name>
    <dbReference type="NCBI Taxonomy" id="67255"/>
    <lineage>
        <taxon>Bacteria</taxon>
        <taxon>Bacillati</taxon>
        <taxon>Actinomycetota</taxon>
        <taxon>Actinomycetes</taxon>
        <taxon>Kitasatosporales</taxon>
        <taxon>Streptomycetaceae</taxon>
        <taxon>Streptomyces</taxon>
    </lineage>
</organism>
<keyword evidence="4 8" id="KW-0812">Transmembrane</keyword>
<evidence type="ECO:0000256" key="8">
    <source>
        <dbReference type="SAM" id="Phobius"/>
    </source>
</evidence>
<dbReference type="PROSITE" id="PS50850">
    <property type="entry name" value="MFS"/>
    <property type="match status" value="1"/>
</dbReference>
<accession>A0ABU0Q3X4</accession>
<dbReference type="RefSeq" id="WP_306950096.1">
    <property type="nucleotide sequence ID" value="NZ_JAUSYA010000001.1"/>
</dbReference>
<feature type="transmembrane region" description="Helical" evidence="8">
    <location>
        <begin position="114"/>
        <end position="135"/>
    </location>
</feature>
<dbReference type="Gene3D" id="1.20.1250.20">
    <property type="entry name" value="MFS general substrate transporter like domains"/>
    <property type="match status" value="2"/>
</dbReference>
<proteinExistence type="predicted"/>
<dbReference type="InterPro" id="IPR036259">
    <property type="entry name" value="MFS_trans_sf"/>
</dbReference>
<feature type="transmembrane region" description="Helical" evidence="8">
    <location>
        <begin position="380"/>
        <end position="398"/>
    </location>
</feature>
<dbReference type="CDD" id="cd17321">
    <property type="entry name" value="MFS_MMR_MDR_like"/>
    <property type="match status" value="1"/>
</dbReference>
<keyword evidence="6 8" id="KW-0472">Membrane</keyword>
<comment type="subcellular location">
    <subcellularLocation>
        <location evidence="1">Cell membrane</location>
        <topology evidence="1">Multi-pass membrane protein</topology>
    </subcellularLocation>
</comment>
<feature type="transmembrane region" description="Helical" evidence="8">
    <location>
        <begin position="89"/>
        <end position="108"/>
    </location>
</feature>
<dbReference type="PANTHER" id="PTHR42718">
    <property type="entry name" value="MAJOR FACILITATOR SUPERFAMILY MULTIDRUG TRANSPORTER MFSC"/>
    <property type="match status" value="1"/>
</dbReference>
<evidence type="ECO:0000256" key="5">
    <source>
        <dbReference type="ARBA" id="ARBA00022989"/>
    </source>
</evidence>
<keyword evidence="11" id="KW-1185">Reference proteome</keyword>
<sequence length="575" mass="61069">MTALEATSSGEREGELNPKRWIALTVILVAAFMDMLDSTILNVAIPSIRTDLDAGYADIQWVTAGYQLAFALLLILGGRLGDIYGRKRIFQIGVAGFTLASLAAAVSVDPGMLIVSRLAQGGFASIMVPQVLAIIHVSFPPQERAKAFGMFGTVAGLAALTGLSLGGLLVEWNLFGLEWRLVFLINIPVGLFGLIVGQKSIVESKAPVALRLDILGAVLAAVTLFLLVFPLIQGRELGWPAWGFVLLALTPVSLFVFIRQQQARTRKDGSPLVALNLFRLRSFSSALSVQLAFNVGVGVFFLSWSLYMQVGLGWSPIRAGLTSLPFCITTFVTSALSYAFLAAKMGRKLLQLGAVLVLLGLGSYIWVVEHYGSEATSWKMALPLALFGLGFGMVMSPIPDMATSEAPRQDAGSASGLVNTNQQLGFAVGTALVSVIFFGALGGNAADNSREAAPQLRKDLAAVSVTGADADRVVDYFVQCTSDQAKEKDWTVQAPSCAKAPSELTGNPKVAAVFADTGKHTNALTFADTFSHALRWFIGGMVLTLLLTFLLPRKNAAHGEQGEAGAEPKAVAENA</sequence>
<keyword evidence="5 8" id="KW-1133">Transmembrane helix</keyword>
<reference evidence="10 11" key="1">
    <citation type="submission" date="2023-07" db="EMBL/GenBank/DDBJ databases">
        <title>Comparative genomics of wheat-associated soil bacteria to identify genetic determinants of phenazine resistance.</title>
        <authorList>
            <person name="Mouncey N."/>
        </authorList>
    </citation>
    <scope>NUCLEOTIDE SEQUENCE [LARGE SCALE GENOMIC DNA]</scope>
    <source>
        <strain evidence="10 11">W4I19-2</strain>
    </source>
</reference>